<dbReference type="Pfam" id="PF20249">
    <property type="entry name" value="VasX_N"/>
    <property type="match status" value="1"/>
</dbReference>
<reference evidence="3 4" key="1">
    <citation type="submission" date="2016-10" db="EMBL/GenBank/DDBJ databases">
        <title>Rodentibacter gen. nov. and new species.</title>
        <authorList>
            <person name="Christensen H."/>
        </authorList>
    </citation>
    <scope>NUCLEOTIDE SEQUENCE [LARGE SCALE GENOMIC DNA]</scope>
    <source>
        <strain evidence="3 4">Ppn157</strain>
    </source>
</reference>
<name>A0A1V3LCS1_9PAST</name>
<dbReference type="InterPro" id="IPR046864">
    <property type="entry name" value="VasX_N"/>
</dbReference>
<accession>A0A1V3LCS1</accession>
<protein>
    <recommendedName>
        <fullName evidence="2">Toxin VasX N-terminal region domain-containing protein</fullName>
    </recommendedName>
</protein>
<keyword evidence="1" id="KW-1133">Transmembrane helix</keyword>
<keyword evidence="1" id="KW-0812">Transmembrane</keyword>
<feature type="domain" description="Toxin VasX N-terminal region" evidence="2">
    <location>
        <begin position="12"/>
        <end position="177"/>
    </location>
</feature>
<keyword evidence="1" id="KW-0472">Membrane</keyword>
<evidence type="ECO:0000259" key="2">
    <source>
        <dbReference type="Pfam" id="PF20249"/>
    </source>
</evidence>
<dbReference type="AlphaFoldDB" id="A0A1V3LCS1"/>
<dbReference type="Proteomes" id="UP000189549">
    <property type="component" value="Unassembled WGS sequence"/>
</dbReference>
<feature type="transmembrane region" description="Helical" evidence="1">
    <location>
        <begin position="711"/>
        <end position="733"/>
    </location>
</feature>
<sequence length="974" mass="111174">MAKSNDSISVVKTCQEGTLVYPVRLALQIERLKACRTTGKALCNLAEWQKDYERRLLRSGYVYILALDVAPDEKISAKSNSYAWYVYQYDSPDVAEPSEVGQVSSVFSFTQYHFADNVIQQESARVGMALPYIHLPAGVSHIDIMYSDIFLPAAFLQNLVDNIAVRKRWMRHVILGAEETGCVPLVDVAEAVKDFHNTPDNQLNHENNLMCYTPIGYRQEFGRLLQRLQTHFGKAFIIELEDEIGTARDLAAYQLYLDEQRKEILHKYSYAISTAQLIQAEVNKRRIEQIENREIANTNGGAAWYTPELKSKKQIYQELKVKETHLSPQSHQDIFDALKTELNLTALPSGINAVEKMAMLPNLYGEHFKHVVNTHLAHLLSLKEKLNDWTGLLNSSADSKVKAEIIGAYSLYLHGLFWGFDLSTYGYNTLLEAVYRDDFKLPPESQTLGKTAVEQLHPILSMSIYPIIASSVSIADTSHFEVLKFDFLVSLFADKLYTRTAKYTKSRQQNEVVRAVKQIHRIYQINPFTKQAEIKQNEVIKSDFRIKSRYFSPPKPHAKSHPNYKLEGVPTLKIHEDGYQVFNPRGQLSGLQKILGYSVVFGYIWQSNTATTALGRFSNDPTVGVMSMFAGLNAPKSYLEKTIERAASDIQKEATFSRVGKLLLAETKPSFLTHLKAAFISVNTALVGLATVIEIGYGYEAYYKGETVGMYAAIMRGSGSLLVSTSVGLIGVAKATTNMLWLVRFGYVGLAVGAVVLVAGIITDFFKQPDIVTWVNNGFWGGSELYWGKEVRAYEWESLKRPERFRTQLNQSVFNVSQNIYTEEAYRTYYIEIQRYFNFSSEIELHDESKFIFWVNYKGIYSQADTDKIRIESPLTVRIPKTLQNYYAQPYEEYQIEEKALRYQVFFETQGVAKIMIPQQQIIGKLRAKQYYFPTPVTFDYGEINYLELRVSIPTYQGSEYRKHSKNTEFRFKG</sequence>
<gene>
    <name evidence="3" type="ORF">BKG93_00325</name>
</gene>
<organism evidence="3 4">
    <name type="scientific">Rodentibacter ratti</name>
    <dbReference type="NCBI Taxonomy" id="1906745"/>
    <lineage>
        <taxon>Bacteria</taxon>
        <taxon>Pseudomonadati</taxon>
        <taxon>Pseudomonadota</taxon>
        <taxon>Gammaproteobacteria</taxon>
        <taxon>Pasteurellales</taxon>
        <taxon>Pasteurellaceae</taxon>
        <taxon>Rodentibacter</taxon>
    </lineage>
</organism>
<dbReference type="EMBL" id="MLAH01000003">
    <property type="protein sequence ID" value="OOF87895.1"/>
    <property type="molecule type" value="Genomic_DNA"/>
</dbReference>
<dbReference type="RefSeq" id="WP_077474902.1">
    <property type="nucleotide sequence ID" value="NZ_MLAH01000003.1"/>
</dbReference>
<comment type="caution">
    <text evidence="3">The sequence shown here is derived from an EMBL/GenBank/DDBJ whole genome shotgun (WGS) entry which is preliminary data.</text>
</comment>
<evidence type="ECO:0000313" key="4">
    <source>
        <dbReference type="Proteomes" id="UP000189549"/>
    </source>
</evidence>
<proteinExistence type="predicted"/>
<feature type="transmembrane region" description="Helical" evidence="1">
    <location>
        <begin position="745"/>
        <end position="766"/>
    </location>
</feature>
<evidence type="ECO:0000313" key="3">
    <source>
        <dbReference type="EMBL" id="OOF87895.1"/>
    </source>
</evidence>
<evidence type="ECO:0000256" key="1">
    <source>
        <dbReference type="SAM" id="Phobius"/>
    </source>
</evidence>